<dbReference type="InterPro" id="IPR025447">
    <property type="entry name" value="DUF4192"/>
</dbReference>
<accession>A0ABN1VPH1</accession>
<evidence type="ECO:0000256" key="1">
    <source>
        <dbReference type="SAM" id="MobiDB-lite"/>
    </source>
</evidence>
<proteinExistence type="predicted"/>
<keyword evidence="3" id="KW-1185">Reference proteome</keyword>
<dbReference type="EMBL" id="BAAALM010000016">
    <property type="protein sequence ID" value="GAA1218515.1"/>
    <property type="molecule type" value="Genomic_DNA"/>
</dbReference>
<sequence>MTTSSTTRPDLGTRVDLRRPEQLLASLPYLLGFTPADSLVLLTHTPDGTEAHTIGHVMRTDIPDVTAVPELASPLRVPLSDAVAVTVVLVGGDPPDDGPAHRDVLQALAVVMTDLGVPIDHALWTPEIRLGARWCCYRDEQCGGELPDPTASTMAAVTTHAGQLTYGSREAMEHALDSDGDEVLARRAALLDLAASRDKTRATARDEELEGAYALVGDVLARFRNGVDGGIDPVLSDREVVALSRALTHHELRDAAFGVCWPPRSDLAVAAERLWTVLVRGAPAPERAEAAALLAYTAYLRGDGPLAGVAVAKALDAHPGHTLARLLDQALARAVPPETLAGLAQNRGRPLVLRADGSGVPRAARGPGGAGQQVTGDPRNGGPA</sequence>
<comment type="caution">
    <text evidence="2">The sequence shown here is derived from an EMBL/GenBank/DDBJ whole genome shotgun (WGS) entry which is preliminary data.</text>
</comment>
<organism evidence="2 3">
    <name type="scientific">Prauserella alba</name>
    <dbReference type="NCBI Taxonomy" id="176898"/>
    <lineage>
        <taxon>Bacteria</taxon>
        <taxon>Bacillati</taxon>
        <taxon>Actinomycetota</taxon>
        <taxon>Actinomycetes</taxon>
        <taxon>Pseudonocardiales</taxon>
        <taxon>Pseudonocardiaceae</taxon>
        <taxon>Prauserella</taxon>
    </lineage>
</organism>
<dbReference type="RefSeq" id="WP_253855144.1">
    <property type="nucleotide sequence ID" value="NZ_BAAALM010000016.1"/>
</dbReference>
<evidence type="ECO:0000313" key="3">
    <source>
        <dbReference type="Proteomes" id="UP001500467"/>
    </source>
</evidence>
<reference evidence="2 3" key="1">
    <citation type="journal article" date="2019" name="Int. J. Syst. Evol. Microbiol.">
        <title>The Global Catalogue of Microorganisms (GCM) 10K type strain sequencing project: providing services to taxonomists for standard genome sequencing and annotation.</title>
        <authorList>
            <consortium name="The Broad Institute Genomics Platform"/>
            <consortium name="The Broad Institute Genome Sequencing Center for Infectious Disease"/>
            <person name="Wu L."/>
            <person name="Ma J."/>
        </authorList>
    </citation>
    <scope>NUCLEOTIDE SEQUENCE [LARGE SCALE GENOMIC DNA]</scope>
    <source>
        <strain evidence="2 3">JCM 13022</strain>
    </source>
</reference>
<dbReference type="Pfam" id="PF13830">
    <property type="entry name" value="DUF4192"/>
    <property type="match status" value="1"/>
</dbReference>
<evidence type="ECO:0000313" key="2">
    <source>
        <dbReference type="EMBL" id="GAA1218515.1"/>
    </source>
</evidence>
<dbReference type="Proteomes" id="UP001500467">
    <property type="component" value="Unassembled WGS sequence"/>
</dbReference>
<gene>
    <name evidence="2" type="ORF">GCM10009675_46400</name>
</gene>
<feature type="region of interest" description="Disordered" evidence="1">
    <location>
        <begin position="355"/>
        <end position="384"/>
    </location>
</feature>
<protein>
    <submittedName>
        <fullName evidence="2">DUF4192 domain-containing protein</fullName>
    </submittedName>
</protein>
<name>A0ABN1VPH1_9PSEU</name>